<dbReference type="InterPro" id="IPR039421">
    <property type="entry name" value="Type_1_exporter"/>
</dbReference>
<protein>
    <submittedName>
        <fullName evidence="14">Thiol reductant ABC exporter subunit CydD</fullName>
    </submittedName>
</protein>
<evidence type="ECO:0000256" key="4">
    <source>
        <dbReference type="ARBA" id="ARBA00022475"/>
    </source>
</evidence>
<evidence type="ECO:0000313" key="14">
    <source>
        <dbReference type="EMBL" id="PPQ26639.1"/>
    </source>
</evidence>
<feature type="transmembrane region" description="Helical" evidence="11">
    <location>
        <begin position="58"/>
        <end position="80"/>
    </location>
</feature>
<sequence length="588" mass="62012">MSGRPFVTEAASLLKANEAQAGAALRLAMGAGVARGAAAIPFAWLLSDAISKTAFGGADLAALAPTLTALAGLVVLRALLSYAAERTGFAASARARAALFRQLLAHVRTLGPVRLAGRPTGELVAILTDAVAASDPYWRRYLPARAASAALPILVLLSVTFADWRAALVFVVGAPVALLFLALAGRGAEQASDRQWTRLLRLGGHLLDAVQGLPDLKIFNASRREIALVAQMAEAYRKDAMAVLRIAFLTSLVLEFFTALAIALVAVLVGFRLLWGQLDFHTGLFVLLLAPEFYAPTRALGAERHAKMEAQAAAEKIVALLDRKAPDLPALPAVSPTGETVSLRFEHVRFAYDDGPPALDDVSFEVAAGETVALVGPSGAGKSTLFALLLRFIEPDAGQILVNGEKLAAFDPRDWRRHIAHMPQTPYFFDGDVIENVAMGRDAGADVEARVARALAQASAEKVFARLPGGLRARIGENGVGLSGGEAQRLALARAFYRPAPLVLLDEPTAHLDCETEADLREGLAQLCAGRTALVIAHRLATAQSADRLIVLDGGRVAETGSHEALLAAGGVYARMVAPDLARAETAP</sequence>
<dbReference type="InterPro" id="IPR017871">
    <property type="entry name" value="ABC_transporter-like_CS"/>
</dbReference>
<dbReference type="PROSITE" id="PS50929">
    <property type="entry name" value="ABC_TM1F"/>
    <property type="match status" value="1"/>
</dbReference>
<proteinExistence type="inferred from homology"/>
<dbReference type="InterPro" id="IPR003593">
    <property type="entry name" value="AAA+_ATPase"/>
</dbReference>
<dbReference type="Proteomes" id="UP000239089">
    <property type="component" value="Unassembled WGS sequence"/>
</dbReference>
<keyword evidence="4" id="KW-1003">Cell membrane</keyword>
<dbReference type="PANTHER" id="PTHR24221:SF590">
    <property type="entry name" value="COMPONENT LINKED WITH THE ASSEMBLY OF CYTOCHROME' TRANSPORT TRANSMEMBRANE ATP-BINDING PROTEIN ABC TRANSPORTER CYDD-RELATED"/>
    <property type="match status" value="1"/>
</dbReference>
<evidence type="ECO:0000259" key="13">
    <source>
        <dbReference type="PROSITE" id="PS50929"/>
    </source>
</evidence>
<dbReference type="GO" id="GO:0016887">
    <property type="term" value="F:ATP hydrolysis activity"/>
    <property type="evidence" value="ECO:0007669"/>
    <property type="project" value="InterPro"/>
</dbReference>
<evidence type="ECO:0000256" key="7">
    <source>
        <dbReference type="ARBA" id="ARBA00022741"/>
    </source>
</evidence>
<dbReference type="SUPFAM" id="SSF90123">
    <property type="entry name" value="ABC transporter transmembrane region"/>
    <property type="match status" value="1"/>
</dbReference>
<dbReference type="Gene3D" id="3.40.50.300">
    <property type="entry name" value="P-loop containing nucleotide triphosphate hydrolases"/>
    <property type="match status" value="1"/>
</dbReference>
<name>A0A2S6MWA5_9HYPH</name>
<dbReference type="PROSITE" id="PS00211">
    <property type="entry name" value="ABC_TRANSPORTER_1"/>
    <property type="match status" value="1"/>
</dbReference>
<dbReference type="FunFam" id="3.40.50.300:FF:000221">
    <property type="entry name" value="Multidrug ABC transporter ATP-binding protein"/>
    <property type="match status" value="1"/>
</dbReference>
<dbReference type="InterPro" id="IPR003439">
    <property type="entry name" value="ABC_transporter-like_ATP-bd"/>
</dbReference>
<dbReference type="Pfam" id="PF00664">
    <property type="entry name" value="ABC_membrane"/>
    <property type="match status" value="1"/>
</dbReference>
<feature type="transmembrane region" description="Helical" evidence="11">
    <location>
        <begin position="167"/>
        <end position="185"/>
    </location>
</feature>
<evidence type="ECO:0000256" key="2">
    <source>
        <dbReference type="ARBA" id="ARBA00005417"/>
    </source>
</evidence>
<comment type="similarity">
    <text evidence="2">Belongs to the ABC transporter superfamily.</text>
</comment>
<feature type="transmembrane region" description="Helical" evidence="11">
    <location>
        <begin position="142"/>
        <end position="161"/>
    </location>
</feature>
<evidence type="ECO:0000256" key="3">
    <source>
        <dbReference type="ARBA" id="ARBA00022448"/>
    </source>
</evidence>
<dbReference type="PANTHER" id="PTHR24221">
    <property type="entry name" value="ATP-BINDING CASSETTE SUB-FAMILY B"/>
    <property type="match status" value="1"/>
</dbReference>
<accession>A0A2S6MWA5</accession>
<evidence type="ECO:0000256" key="10">
    <source>
        <dbReference type="ARBA" id="ARBA00023136"/>
    </source>
</evidence>
<keyword evidence="6 11" id="KW-0812">Transmembrane</keyword>
<dbReference type="Gene3D" id="1.20.1560.10">
    <property type="entry name" value="ABC transporter type 1, transmembrane domain"/>
    <property type="match status" value="1"/>
</dbReference>
<feature type="transmembrane region" description="Helical" evidence="11">
    <location>
        <begin position="246"/>
        <end position="274"/>
    </location>
</feature>
<dbReference type="GO" id="GO:0140359">
    <property type="term" value="F:ABC-type transporter activity"/>
    <property type="evidence" value="ECO:0007669"/>
    <property type="project" value="InterPro"/>
</dbReference>
<dbReference type="InterPro" id="IPR014216">
    <property type="entry name" value="ABC_transptr_CydD"/>
</dbReference>
<keyword evidence="3" id="KW-0813">Transport</keyword>
<dbReference type="EMBL" id="NHSJ01000133">
    <property type="protein sequence ID" value="PPQ26639.1"/>
    <property type="molecule type" value="Genomic_DNA"/>
</dbReference>
<dbReference type="SMART" id="SM00382">
    <property type="entry name" value="AAA"/>
    <property type="match status" value="1"/>
</dbReference>
<dbReference type="AlphaFoldDB" id="A0A2S6MWA5"/>
<feature type="transmembrane region" description="Helical" evidence="11">
    <location>
        <begin position="23"/>
        <end position="46"/>
    </location>
</feature>
<keyword evidence="8" id="KW-0067">ATP-binding</keyword>
<evidence type="ECO:0000256" key="8">
    <source>
        <dbReference type="ARBA" id="ARBA00022840"/>
    </source>
</evidence>
<keyword evidence="15" id="KW-1185">Reference proteome</keyword>
<dbReference type="GO" id="GO:0005524">
    <property type="term" value="F:ATP binding"/>
    <property type="evidence" value="ECO:0007669"/>
    <property type="project" value="UniProtKB-KW"/>
</dbReference>
<comment type="caution">
    <text evidence="14">The sequence shown here is derived from an EMBL/GenBank/DDBJ whole genome shotgun (WGS) entry which is preliminary data.</text>
</comment>
<dbReference type="GO" id="GO:0042883">
    <property type="term" value="P:cysteine transport"/>
    <property type="evidence" value="ECO:0007669"/>
    <property type="project" value="InterPro"/>
</dbReference>
<dbReference type="PROSITE" id="PS50893">
    <property type="entry name" value="ABC_TRANSPORTER_2"/>
    <property type="match status" value="1"/>
</dbReference>
<evidence type="ECO:0000256" key="6">
    <source>
        <dbReference type="ARBA" id="ARBA00022692"/>
    </source>
</evidence>
<evidence type="ECO:0000256" key="5">
    <source>
        <dbReference type="ARBA" id="ARBA00022597"/>
    </source>
</evidence>
<dbReference type="Pfam" id="PF00005">
    <property type="entry name" value="ABC_tran"/>
    <property type="match status" value="1"/>
</dbReference>
<comment type="subcellular location">
    <subcellularLocation>
        <location evidence="1">Cell membrane</location>
        <topology evidence="1">Multi-pass membrane protein</topology>
    </subcellularLocation>
</comment>
<keyword evidence="9 11" id="KW-1133">Transmembrane helix</keyword>
<dbReference type="NCBIfam" id="TIGR02857">
    <property type="entry name" value="CydD"/>
    <property type="match status" value="1"/>
</dbReference>
<evidence type="ECO:0000256" key="11">
    <source>
        <dbReference type="SAM" id="Phobius"/>
    </source>
</evidence>
<keyword evidence="10 11" id="KW-0472">Membrane</keyword>
<evidence type="ECO:0000256" key="1">
    <source>
        <dbReference type="ARBA" id="ARBA00004651"/>
    </source>
</evidence>
<evidence type="ECO:0000256" key="9">
    <source>
        <dbReference type="ARBA" id="ARBA00022989"/>
    </source>
</evidence>
<keyword evidence="5" id="KW-0762">Sugar transport</keyword>
<dbReference type="InterPro" id="IPR027417">
    <property type="entry name" value="P-loop_NTPase"/>
</dbReference>
<evidence type="ECO:0000313" key="15">
    <source>
        <dbReference type="Proteomes" id="UP000239089"/>
    </source>
</evidence>
<dbReference type="CDD" id="cd18584">
    <property type="entry name" value="ABC_6TM_AarD_CydD"/>
    <property type="match status" value="1"/>
</dbReference>
<organism evidence="14 15">
    <name type="scientific">Rhodoblastus sphagnicola</name>
    <dbReference type="NCBI Taxonomy" id="333368"/>
    <lineage>
        <taxon>Bacteria</taxon>
        <taxon>Pseudomonadati</taxon>
        <taxon>Pseudomonadota</taxon>
        <taxon>Alphaproteobacteria</taxon>
        <taxon>Hyphomicrobiales</taxon>
        <taxon>Rhodoblastaceae</taxon>
        <taxon>Rhodoblastus</taxon>
    </lineage>
</organism>
<feature type="domain" description="ABC transporter" evidence="12">
    <location>
        <begin position="343"/>
        <end position="579"/>
    </location>
</feature>
<dbReference type="InterPro" id="IPR036640">
    <property type="entry name" value="ABC1_TM_sf"/>
</dbReference>
<reference evidence="14 15" key="1">
    <citation type="journal article" date="2018" name="Arch. Microbiol.">
        <title>New insights into the metabolic potential of the phototrophic purple bacterium Rhodopila globiformis DSM 161(T) from its draft genome sequence and evidence for a vanadium-dependent nitrogenase.</title>
        <authorList>
            <person name="Imhoff J.F."/>
            <person name="Rahn T."/>
            <person name="Kunzel S."/>
            <person name="Neulinger S.C."/>
        </authorList>
    </citation>
    <scope>NUCLEOTIDE SEQUENCE [LARGE SCALE GENOMIC DNA]</scope>
    <source>
        <strain evidence="14 15">DSM 16996</strain>
    </source>
</reference>
<dbReference type="GO" id="GO:0005886">
    <property type="term" value="C:plasma membrane"/>
    <property type="evidence" value="ECO:0007669"/>
    <property type="project" value="UniProtKB-SubCell"/>
</dbReference>
<feature type="domain" description="ABC transmembrane type-1" evidence="13">
    <location>
        <begin position="27"/>
        <end position="301"/>
    </location>
</feature>
<evidence type="ECO:0000259" key="12">
    <source>
        <dbReference type="PROSITE" id="PS50893"/>
    </source>
</evidence>
<gene>
    <name evidence="14" type="ORF">CCR94_21995</name>
</gene>
<dbReference type="SUPFAM" id="SSF52540">
    <property type="entry name" value="P-loop containing nucleoside triphosphate hydrolases"/>
    <property type="match status" value="1"/>
</dbReference>
<keyword evidence="7" id="KW-0547">Nucleotide-binding</keyword>
<dbReference type="InterPro" id="IPR011527">
    <property type="entry name" value="ABC1_TM_dom"/>
</dbReference>